<sequence>MGKRKNGYGIYILILALVIVFLMAIDGSLGFLLSIISIPIGLIAMISHFSPDKNKNIMDGETEKLNNERSEKIKGTFKSQPFKYHKRELVGRIEGATLPDEIKKISDLTFLQLSTIKPIEISDFLNQNPNIRYLSLQGPFWFKNNVKLTLFHLTIKSNDNIYTIIRQFSHLHQLQLLELHCKNILLEEILQFCRSIKTLVLRVDMAQIPQEIFNLPQLEYLNISHNKIRKISEKDVLSYSSLRTKPLDINLSYNKLKKVPISLLRLNSRIKLNLKENPITTSHLKRLYKNYKDQIYLSYDQERIATRTFHPQTWFALKVLLSLILVLFPVIVFGSFVGSVLIGIVVWSAWSV</sequence>
<dbReference type="PANTHER" id="PTHR45752">
    <property type="entry name" value="LEUCINE-RICH REPEAT-CONTAINING"/>
    <property type="match status" value="1"/>
</dbReference>
<protein>
    <recommendedName>
        <fullName evidence="4">Leucine-rich repeat domain-containing protein</fullName>
    </recommendedName>
</protein>
<dbReference type="OrthoDB" id="922532at2"/>
<dbReference type="InterPro" id="IPR050715">
    <property type="entry name" value="LRR-SigEffector_domain"/>
</dbReference>
<dbReference type="KEGG" id="grs:C7S20_05475"/>
<dbReference type="Gene3D" id="3.80.10.10">
    <property type="entry name" value="Ribonuclease Inhibitor"/>
    <property type="match status" value="1"/>
</dbReference>
<dbReference type="SUPFAM" id="SSF52047">
    <property type="entry name" value="RNI-like"/>
    <property type="match status" value="1"/>
</dbReference>
<dbReference type="InterPro" id="IPR001611">
    <property type="entry name" value="Leu-rich_rpt"/>
</dbReference>
<feature type="transmembrane region" description="Helical" evidence="1">
    <location>
        <begin position="319"/>
        <end position="350"/>
    </location>
</feature>
<keyword evidence="3" id="KW-1185">Reference proteome</keyword>
<evidence type="ECO:0000256" key="1">
    <source>
        <dbReference type="SAM" id="Phobius"/>
    </source>
</evidence>
<dbReference type="PROSITE" id="PS51450">
    <property type="entry name" value="LRR"/>
    <property type="match status" value="1"/>
</dbReference>
<evidence type="ECO:0008006" key="4">
    <source>
        <dbReference type="Google" id="ProtNLM"/>
    </source>
</evidence>
<evidence type="ECO:0000313" key="3">
    <source>
        <dbReference type="Proteomes" id="UP000241507"/>
    </source>
</evidence>
<gene>
    <name evidence="2" type="ORF">C7S20_05475</name>
</gene>
<name>A0A2R3Z3D7_9FLAO</name>
<feature type="transmembrane region" description="Helical" evidence="1">
    <location>
        <begin position="7"/>
        <end position="25"/>
    </location>
</feature>
<dbReference type="AlphaFoldDB" id="A0A2R3Z3D7"/>
<keyword evidence="1" id="KW-0472">Membrane</keyword>
<accession>A0A2R3Z3D7</accession>
<organism evidence="2 3">
    <name type="scientific">Christiangramia fulva</name>
    <dbReference type="NCBI Taxonomy" id="2126553"/>
    <lineage>
        <taxon>Bacteria</taxon>
        <taxon>Pseudomonadati</taxon>
        <taxon>Bacteroidota</taxon>
        <taxon>Flavobacteriia</taxon>
        <taxon>Flavobacteriales</taxon>
        <taxon>Flavobacteriaceae</taxon>
        <taxon>Christiangramia</taxon>
    </lineage>
</organism>
<keyword evidence="1" id="KW-1133">Transmembrane helix</keyword>
<keyword evidence="1" id="KW-0812">Transmembrane</keyword>
<dbReference type="InterPro" id="IPR032675">
    <property type="entry name" value="LRR_dom_sf"/>
</dbReference>
<feature type="transmembrane region" description="Helical" evidence="1">
    <location>
        <begin position="31"/>
        <end position="49"/>
    </location>
</feature>
<dbReference type="EMBL" id="CP028136">
    <property type="protein sequence ID" value="AVR44758.1"/>
    <property type="molecule type" value="Genomic_DNA"/>
</dbReference>
<dbReference type="Proteomes" id="UP000241507">
    <property type="component" value="Chromosome"/>
</dbReference>
<dbReference type="RefSeq" id="WP_107011536.1">
    <property type="nucleotide sequence ID" value="NZ_CP028136.1"/>
</dbReference>
<proteinExistence type="predicted"/>
<reference evidence="3" key="1">
    <citation type="submission" date="2018-03" db="EMBL/GenBank/DDBJ databases">
        <title>Gramella fulva sp. nov., isolated from a dry surface of tidal flat.</title>
        <authorList>
            <person name="Hwang S.H."/>
            <person name="Hwang W.M."/>
            <person name="Kang K."/>
            <person name="Ahn T.-Y."/>
        </authorList>
    </citation>
    <scope>NUCLEOTIDE SEQUENCE [LARGE SCALE GENOMIC DNA]</scope>
    <source>
        <strain evidence="3">SH35</strain>
    </source>
</reference>
<dbReference type="PANTHER" id="PTHR45752:SF187">
    <property type="entry name" value="LEUCINE-RICH REPEAT AND IQ DOMAIN-CONTAINING PROTEIN 4"/>
    <property type="match status" value="1"/>
</dbReference>
<evidence type="ECO:0000313" key="2">
    <source>
        <dbReference type="EMBL" id="AVR44758.1"/>
    </source>
</evidence>